<accession>A0A2N8TDI3</accession>
<evidence type="ECO:0000313" key="2">
    <source>
        <dbReference type="Proteomes" id="UP000235943"/>
    </source>
</evidence>
<organism evidence="1 2">
    <name type="scientific">Streptomyces cahuitamycinicus</name>
    <dbReference type="NCBI Taxonomy" id="2070367"/>
    <lineage>
        <taxon>Bacteria</taxon>
        <taxon>Bacillati</taxon>
        <taxon>Actinomycetota</taxon>
        <taxon>Actinomycetes</taxon>
        <taxon>Kitasatosporales</taxon>
        <taxon>Streptomycetaceae</taxon>
        <taxon>Streptomyces</taxon>
    </lineage>
</organism>
<dbReference type="RefSeq" id="WP_102913584.1">
    <property type="nucleotide sequence ID" value="NZ_POUC01000544.1"/>
</dbReference>
<proteinExistence type="predicted"/>
<sequence length="262" mass="28783">MSAYVEIPRPYESGPDRFTVELHFPAASKRRAKQHHDVAWHLADVHGVEASTPYRVNPRWSIYEENWGNRERHGWLDERRLRVDGPPRALARYLAALTRVLDAVEGLATRAVRAFGAWKRSVAVEPHLEYEDASTMRIRSREFRADALGALVRGLAGAVSDSPVRDSSRPLWEQYGTVAAEVWADAGGVDLVEAPEEDVAAHLARMLPEEPEQGELFAAEDVTVQPRPASTSSAGAVPVPVPVVPVLTGVGRDDPGRYGTAA</sequence>
<dbReference type="AlphaFoldDB" id="A0A2N8TDI3"/>
<keyword evidence="2" id="KW-1185">Reference proteome</keyword>
<name>A0A2N8TDI3_9ACTN</name>
<comment type="caution">
    <text evidence="1">The sequence shown here is derived from an EMBL/GenBank/DDBJ whole genome shotgun (WGS) entry which is preliminary data.</text>
</comment>
<evidence type="ECO:0000313" key="1">
    <source>
        <dbReference type="EMBL" id="PNG17014.1"/>
    </source>
</evidence>
<dbReference type="EMBL" id="POUC01000544">
    <property type="protein sequence ID" value="PNG17014.1"/>
    <property type="molecule type" value="Genomic_DNA"/>
</dbReference>
<protein>
    <submittedName>
        <fullName evidence="1">Uncharacterized protein</fullName>
    </submittedName>
</protein>
<dbReference type="Proteomes" id="UP000235943">
    <property type="component" value="Unassembled WGS sequence"/>
</dbReference>
<reference evidence="1 2" key="1">
    <citation type="submission" date="2018-01" db="EMBL/GenBank/DDBJ databases">
        <title>Draft genome sequence of Streptomyces sp. 13K301.</title>
        <authorList>
            <person name="Sahin N."/>
            <person name="Saygin H."/>
            <person name="Ay H."/>
        </authorList>
    </citation>
    <scope>NUCLEOTIDE SEQUENCE [LARGE SCALE GENOMIC DNA]</scope>
    <source>
        <strain evidence="1 2">13K301</strain>
    </source>
</reference>
<gene>
    <name evidence="1" type="ORF">C1J00_38820</name>
</gene>
<dbReference type="OrthoDB" id="4729827at2"/>